<gene>
    <name evidence="1" type="ORF">CBM2594_U10062</name>
</gene>
<dbReference type="RefSeq" id="WP_116328407.1">
    <property type="nucleotide sequence ID" value="NZ_OFSW01000032.1"/>
</dbReference>
<dbReference type="InterPro" id="IPR029069">
    <property type="entry name" value="HotDog_dom_sf"/>
</dbReference>
<organism evidence="1 2">
    <name type="scientific">Cupriavidus taiwanensis</name>
    <dbReference type="NCBI Taxonomy" id="164546"/>
    <lineage>
        <taxon>Bacteria</taxon>
        <taxon>Pseudomonadati</taxon>
        <taxon>Pseudomonadota</taxon>
        <taxon>Betaproteobacteria</taxon>
        <taxon>Burkholderiales</taxon>
        <taxon>Burkholderiaceae</taxon>
        <taxon>Cupriavidus</taxon>
    </lineage>
</organism>
<comment type="caution">
    <text evidence="1">The sequence shown here is derived from an EMBL/GenBank/DDBJ whole genome shotgun (WGS) entry which is preliminary data.</text>
</comment>
<dbReference type="SUPFAM" id="SSF54637">
    <property type="entry name" value="Thioesterase/thiol ester dehydrase-isomerase"/>
    <property type="match status" value="1"/>
</dbReference>
<proteinExistence type="predicted"/>
<evidence type="ECO:0000313" key="1">
    <source>
        <dbReference type="EMBL" id="SPC25561.1"/>
    </source>
</evidence>
<reference evidence="1 2" key="1">
    <citation type="submission" date="2018-01" db="EMBL/GenBank/DDBJ databases">
        <authorList>
            <person name="Clerissi C."/>
        </authorList>
    </citation>
    <scope>NUCLEOTIDE SEQUENCE [LARGE SCALE GENOMIC DNA]</scope>
    <source>
        <strain evidence="1">Cupriavidus taiwanensis STM 6021</strain>
    </source>
</reference>
<dbReference type="Proteomes" id="UP000257139">
    <property type="component" value="Unassembled WGS sequence"/>
</dbReference>
<dbReference type="CDD" id="cd00586">
    <property type="entry name" value="4HBT"/>
    <property type="match status" value="1"/>
</dbReference>
<name>A0A7Z7NQ14_9BURK</name>
<dbReference type="Gene3D" id="3.10.129.10">
    <property type="entry name" value="Hotdog Thioesterase"/>
    <property type="match status" value="1"/>
</dbReference>
<accession>A0A7Z7NQ14</accession>
<protein>
    <submittedName>
        <fullName evidence="1">Uncharacterized protein</fullName>
    </submittedName>
</protein>
<dbReference type="AlphaFoldDB" id="A0A7Z7NQ14"/>
<dbReference type="EMBL" id="OGUU01000045">
    <property type="protein sequence ID" value="SPC25561.1"/>
    <property type="molecule type" value="Genomic_DNA"/>
</dbReference>
<dbReference type="Pfam" id="PF13279">
    <property type="entry name" value="4HBT_2"/>
    <property type="match status" value="1"/>
</dbReference>
<evidence type="ECO:0000313" key="2">
    <source>
        <dbReference type="Proteomes" id="UP000257139"/>
    </source>
</evidence>
<sequence length="88" mass="9752">MQEKMLDIGPALHIIDVPVRWSDLDADGRVNNVLVLRLTEEARMQWVDVLGTSIEAPELMPVVKTVGCTFHSPIGYPATVRVALHCSE</sequence>